<comment type="subcellular location">
    <subcellularLocation>
        <location evidence="1">Membrane</location>
        <topology evidence="1">Multi-pass membrane protein</topology>
    </subcellularLocation>
</comment>
<dbReference type="GO" id="GO:0015086">
    <property type="term" value="F:cadmium ion transmembrane transporter activity"/>
    <property type="evidence" value="ECO:0007669"/>
    <property type="project" value="TreeGrafter"/>
</dbReference>
<dbReference type="InterPro" id="IPR027469">
    <property type="entry name" value="Cation_efflux_TMD_sf"/>
</dbReference>
<feature type="transmembrane region" description="Helical" evidence="6">
    <location>
        <begin position="117"/>
        <end position="136"/>
    </location>
</feature>
<dbReference type="EMBL" id="PPPX01000001">
    <property type="protein sequence ID" value="POA09494.1"/>
    <property type="molecule type" value="Genomic_DNA"/>
</dbReference>
<dbReference type="AlphaFoldDB" id="A0A2K4FDQ5"/>
<dbReference type="PANTHER" id="PTHR43840:SF15">
    <property type="entry name" value="MITOCHONDRIAL METAL TRANSPORTER 1-RELATED"/>
    <property type="match status" value="1"/>
</dbReference>
<feature type="transmembrane region" description="Helical" evidence="6">
    <location>
        <begin position="12"/>
        <end position="32"/>
    </location>
</feature>
<evidence type="ECO:0000256" key="5">
    <source>
        <dbReference type="ARBA" id="ARBA00023136"/>
    </source>
</evidence>
<reference evidence="8 9" key="1">
    <citation type="submission" date="2017-08" db="EMBL/GenBank/DDBJ databases">
        <title>Draft genome sequences of 64 type strains of genus Staph aureus.</title>
        <authorList>
            <person name="Cole K."/>
            <person name="Golubchik T."/>
            <person name="Russell J."/>
            <person name="Foster D."/>
            <person name="Llewelyn M."/>
            <person name="Wilson D."/>
            <person name="Crook D."/>
            <person name="Paul J."/>
        </authorList>
    </citation>
    <scope>NUCLEOTIDE SEQUENCE [LARGE SCALE GENOMIC DNA]</scope>
    <source>
        <strain evidence="8 9">DSM 29875</strain>
    </source>
</reference>
<keyword evidence="9" id="KW-1185">Reference proteome</keyword>
<comment type="caution">
    <text evidence="8">The sequence shown here is derived from an EMBL/GenBank/DDBJ whole genome shotgun (WGS) entry which is preliminary data.</text>
</comment>
<feature type="transmembrane region" description="Helical" evidence="6">
    <location>
        <begin position="82"/>
        <end position="105"/>
    </location>
</feature>
<keyword evidence="3 6" id="KW-0812">Transmembrane</keyword>
<dbReference type="Gene3D" id="1.20.1510.10">
    <property type="entry name" value="Cation efflux protein transmembrane domain"/>
    <property type="match status" value="1"/>
</dbReference>
<feature type="transmembrane region" description="Helical" evidence="6">
    <location>
        <begin position="182"/>
        <end position="204"/>
    </location>
</feature>
<gene>
    <name evidence="8" type="ORF">CD039_01710</name>
</gene>
<dbReference type="GO" id="GO:0006882">
    <property type="term" value="P:intracellular zinc ion homeostasis"/>
    <property type="evidence" value="ECO:0007669"/>
    <property type="project" value="TreeGrafter"/>
</dbReference>
<dbReference type="Pfam" id="PF01545">
    <property type="entry name" value="Cation_efflux"/>
    <property type="match status" value="1"/>
</dbReference>
<evidence type="ECO:0000259" key="7">
    <source>
        <dbReference type="Pfam" id="PF01545"/>
    </source>
</evidence>
<name>A0A2K4FDQ5_9STAP</name>
<dbReference type="InterPro" id="IPR058533">
    <property type="entry name" value="Cation_efflux_TM"/>
</dbReference>
<feature type="transmembrane region" description="Helical" evidence="6">
    <location>
        <begin position="44"/>
        <end position="62"/>
    </location>
</feature>
<dbReference type="GO" id="GO:0015093">
    <property type="term" value="F:ferrous iron transmembrane transporter activity"/>
    <property type="evidence" value="ECO:0007669"/>
    <property type="project" value="TreeGrafter"/>
</dbReference>
<proteinExistence type="predicted"/>
<evidence type="ECO:0000256" key="6">
    <source>
        <dbReference type="SAM" id="Phobius"/>
    </source>
</evidence>
<dbReference type="GO" id="GO:0015341">
    <property type="term" value="F:zinc efflux antiporter activity"/>
    <property type="evidence" value="ECO:0007669"/>
    <property type="project" value="TreeGrafter"/>
</dbReference>
<feature type="transmembrane region" description="Helical" evidence="6">
    <location>
        <begin position="148"/>
        <end position="170"/>
    </location>
</feature>
<evidence type="ECO:0000313" key="9">
    <source>
        <dbReference type="Proteomes" id="UP000242712"/>
    </source>
</evidence>
<sequence>MKKINNEVSRVLVISTIGAFLFAVIGIFLGIISNSDMVLLDGLYAILSLMIASLSLFTSIIIKKPNRETFPFGKYIFQPLTIVFNSSIMFLLCILSLVSSVYSIIQGGRDIDADIGLFYGIFSTVGCGIICILLYRKRNRSELIYAELIQWLLDTIVSFGLVLGFVVVHILKYTNYEWFVPYIDPIMVLLAGSILISMPIRLFFNNIKEIFSMSASGDVQYEIFNIVKQLNTKYLITDEDLRISKMGQVIYIDLQNIVNSKSKIKTIQEADVYRNELIQEINDALKKYDKWMNISFTEDYYTRQIN</sequence>
<keyword evidence="5 6" id="KW-0472">Membrane</keyword>
<dbReference type="GO" id="GO:0005886">
    <property type="term" value="C:plasma membrane"/>
    <property type="evidence" value="ECO:0007669"/>
    <property type="project" value="TreeGrafter"/>
</dbReference>
<evidence type="ECO:0000256" key="3">
    <source>
        <dbReference type="ARBA" id="ARBA00022692"/>
    </source>
</evidence>
<dbReference type="InterPro" id="IPR050291">
    <property type="entry name" value="CDF_Transporter"/>
</dbReference>
<dbReference type="PANTHER" id="PTHR43840">
    <property type="entry name" value="MITOCHONDRIAL METAL TRANSPORTER 1-RELATED"/>
    <property type="match status" value="1"/>
</dbReference>
<protein>
    <submittedName>
        <fullName evidence="8">Cobalt-zinc-cadmium resistance protein</fullName>
    </submittedName>
</protein>
<organism evidence="8 9">
    <name type="scientific">Staphylococcus argensis</name>
    <dbReference type="NCBI Taxonomy" id="1607738"/>
    <lineage>
        <taxon>Bacteria</taxon>
        <taxon>Bacillati</taxon>
        <taxon>Bacillota</taxon>
        <taxon>Bacilli</taxon>
        <taxon>Bacillales</taxon>
        <taxon>Staphylococcaceae</taxon>
        <taxon>Staphylococcus</taxon>
    </lineage>
</organism>
<dbReference type="OrthoDB" id="2388015at2"/>
<evidence type="ECO:0000256" key="2">
    <source>
        <dbReference type="ARBA" id="ARBA00022448"/>
    </source>
</evidence>
<dbReference type="SUPFAM" id="SSF161111">
    <property type="entry name" value="Cation efflux protein transmembrane domain-like"/>
    <property type="match status" value="1"/>
</dbReference>
<keyword evidence="2" id="KW-0813">Transport</keyword>
<dbReference type="RefSeq" id="WP_103370875.1">
    <property type="nucleotide sequence ID" value="NZ_CBCRVO010000001.1"/>
</dbReference>
<accession>A0A2K4FDQ5</accession>
<evidence type="ECO:0000256" key="4">
    <source>
        <dbReference type="ARBA" id="ARBA00022989"/>
    </source>
</evidence>
<evidence type="ECO:0000256" key="1">
    <source>
        <dbReference type="ARBA" id="ARBA00004141"/>
    </source>
</evidence>
<evidence type="ECO:0000313" key="8">
    <source>
        <dbReference type="EMBL" id="POA09494.1"/>
    </source>
</evidence>
<dbReference type="Proteomes" id="UP000242712">
    <property type="component" value="Unassembled WGS sequence"/>
</dbReference>
<keyword evidence="4 6" id="KW-1133">Transmembrane helix</keyword>
<dbReference type="GeneID" id="98297053"/>
<feature type="domain" description="Cation efflux protein transmembrane" evidence="7">
    <location>
        <begin position="12"/>
        <end position="210"/>
    </location>
</feature>